<protein>
    <submittedName>
        <fullName evidence="1">DUF3046 family protein</fullName>
    </submittedName>
</protein>
<evidence type="ECO:0000313" key="1">
    <source>
        <dbReference type="EMBL" id="TQL56292.1"/>
    </source>
</evidence>
<accession>A0A542Z7H4</accession>
<evidence type="ECO:0000313" key="2">
    <source>
        <dbReference type="Proteomes" id="UP000316196"/>
    </source>
</evidence>
<dbReference type="Pfam" id="PF11248">
    <property type="entry name" value="DUF3046"/>
    <property type="match status" value="1"/>
</dbReference>
<dbReference type="OrthoDB" id="3215033at2"/>
<gene>
    <name evidence="1" type="ORF">FB460_2597</name>
</gene>
<dbReference type="EMBL" id="VFOR01000005">
    <property type="protein sequence ID" value="TQL56292.1"/>
    <property type="molecule type" value="Genomic_DNA"/>
</dbReference>
<reference evidence="1 2" key="1">
    <citation type="submission" date="2019-06" db="EMBL/GenBank/DDBJ databases">
        <title>Sequencing the genomes of 1000 actinobacteria strains.</title>
        <authorList>
            <person name="Klenk H.-P."/>
        </authorList>
    </citation>
    <scope>NUCLEOTIDE SEQUENCE [LARGE SCALE GENOMIC DNA]</scope>
    <source>
        <strain evidence="1 2">DSM 8251</strain>
    </source>
</reference>
<proteinExistence type="predicted"/>
<sequence>MRETEFWQRMERHLGGAYAAVWADQTHLAALDDRTVTEALHAGVPCKRVWRAVHEQLELPAHEW</sequence>
<dbReference type="RefSeq" id="WP_142094598.1">
    <property type="nucleotide sequence ID" value="NZ_BAAAMD010000003.1"/>
</dbReference>
<dbReference type="AlphaFoldDB" id="A0A542Z7H4"/>
<dbReference type="InterPro" id="IPR021408">
    <property type="entry name" value="DUF3046"/>
</dbReference>
<keyword evidence="2" id="KW-1185">Reference proteome</keyword>
<comment type="caution">
    <text evidence="1">The sequence shown here is derived from an EMBL/GenBank/DDBJ whole genome shotgun (WGS) entry which is preliminary data.</text>
</comment>
<name>A0A542Z7H4_9ACTN</name>
<organism evidence="1 2">
    <name type="scientific">Propioniferax innocua</name>
    <dbReference type="NCBI Taxonomy" id="1753"/>
    <lineage>
        <taxon>Bacteria</taxon>
        <taxon>Bacillati</taxon>
        <taxon>Actinomycetota</taxon>
        <taxon>Actinomycetes</taxon>
        <taxon>Propionibacteriales</taxon>
        <taxon>Propionibacteriaceae</taxon>
        <taxon>Propioniferax</taxon>
    </lineage>
</organism>
<dbReference type="Proteomes" id="UP000316196">
    <property type="component" value="Unassembled WGS sequence"/>
</dbReference>